<feature type="transmembrane region" description="Helical" evidence="6">
    <location>
        <begin position="151"/>
        <end position="171"/>
    </location>
</feature>
<dbReference type="AlphaFoldDB" id="A0A6L2LI80"/>
<proteinExistence type="predicted"/>
<keyword evidence="2 6" id="KW-0812">Transmembrane</keyword>
<feature type="region of interest" description="Disordered" evidence="5">
    <location>
        <begin position="1"/>
        <end position="47"/>
    </location>
</feature>
<evidence type="ECO:0000256" key="5">
    <source>
        <dbReference type="SAM" id="MobiDB-lite"/>
    </source>
</evidence>
<evidence type="ECO:0000313" key="7">
    <source>
        <dbReference type="EMBL" id="GEU60727.1"/>
    </source>
</evidence>
<dbReference type="PANTHER" id="PTHR16950:SF16">
    <property type="entry name" value="ZINC TRANSPORTER ZIP13"/>
    <property type="match status" value="1"/>
</dbReference>
<dbReference type="PANTHER" id="PTHR16950">
    <property type="entry name" value="ZINC TRANSPORTER SLC39A7 HISTIDINE-RICH MEMBRANE PROTEIN KE4"/>
    <property type="match status" value="1"/>
</dbReference>
<protein>
    <submittedName>
        <fullName evidence="7">IAA-alanine resistance protein 1</fullName>
    </submittedName>
</protein>
<evidence type="ECO:0000256" key="1">
    <source>
        <dbReference type="ARBA" id="ARBA00004141"/>
    </source>
</evidence>
<feature type="compositionally biased region" description="Polar residues" evidence="5">
    <location>
        <begin position="35"/>
        <end position="46"/>
    </location>
</feature>
<comment type="caution">
    <text evidence="7">The sequence shown here is derived from an EMBL/GenBank/DDBJ whole genome shotgun (WGS) entry which is preliminary data.</text>
</comment>
<feature type="transmembrane region" description="Helical" evidence="6">
    <location>
        <begin position="124"/>
        <end position="145"/>
    </location>
</feature>
<evidence type="ECO:0000256" key="6">
    <source>
        <dbReference type="SAM" id="Phobius"/>
    </source>
</evidence>
<dbReference type="Pfam" id="PF02535">
    <property type="entry name" value="Zip"/>
    <property type="match status" value="1"/>
</dbReference>
<name>A0A6L2LI80_TANCI</name>
<dbReference type="InterPro" id="IPR003689">
    <property type="entry name" value="ZIP"/>
</dbReference>
<keyword evidence="3 6" id="KW-1133">Transmembrane helix</keyword>
<evidence type="ECO:0000256" key="3">
    <source>
        <dbReference type="ARBA" id="ARBA00022989"/>
    </source>
</evidence>
<dbReference type="GO" id="GO:0016020">
    <property type="term" value="C:membrane"/>
    <property type="evidence" value="ECO:0007669"/>
    <property type="project" value="UniProtKB-SubCell"/>
</dbReference>
<dbReference type="EMBL" id="BKCJ010004385">
    <property type="protein sequence ID" value="GEU60727.1"/>
    <property type="molecule type" value="Genomic_DNA"/>
</dbReference>
<sequence>MGSCESLETEKQSETSVLRKRKTVTNGAEEKTDSTAENVPESNTKSMVEKESVQSSSLVFGYLNLISDGVHNFTDGMALGSAFLLYGSVGGWSRTLFLLAHELPQEIGDFGILVRSGFSVSKALFFNFLSALVALAGTALALSLGQDPGQSSLIEGFTAGGFIYIAVGVMAEMNNGISSLKNSALQLTSLNSELNNKSKGEMNRLKGELIEVDAVIDKGNASDENIRKRSEIINSMVSMNNIKTSEAAQKAKIKCKRFGKPQEDRASISMNFPNVLSNEQAEDLECDVTNEEVKRAVWDCGTDKSPGLDGFTFGFFRKFWEIIDSDVPEAVKSFFSNGVIPKGCNSSFIALIPKVPGANMVKDFRPISLIGSIYKIIAKIMANHLVGVLGDIVSEVQSAFIADRQILDGPFILNEGDPLSPLLFILVMESLHLSFQRVVDAGQWNDGNIDILVNVLECFHRVSGLKINMSKSKIMGIHVERDLVKHAAFKLGCLTLNTPFVYLGTKVGGKMSRAQEWNEVVKKVKSRIKRAIWIKLSSVMADKLKGGLGVASLYALNRGLLIKWLWRFYSKKLALWVRVVKAIHGEDGNVGSKVLSSTRSCWLNIVNEIRILSAKGIHVMDFVRHKWGNGESTLFWEDIWFNRCVLKEEFPRLYALESSKKGGGQYDMLSELVRDIVLAPISDRYNWSLEGSGNFSVVSIRREIDDNLLPTVSCSTRWVKYVPIKVNIFA</sequence>
<comment type="subcellular location">
    <subcellularLocation>
        <location evidence="1">Membrane</location>
        <topology evidence="1">Multi-pass membrane protein</topology>
    </subcellularLocation>
</comment>
<organism evidence="7">
    <name type="scientific">Tanacetum cinerariifolium</name>
    <name type="common">Dalmatian daisy</name>
    <name type="synonym">Chrysanthemum cinerariifolium</name>
    <dbReference type="NCBI Taxonomy" id="118510"/>
    <lineage>
        <taxon>Eukaryota</taxon>
        <taxon>Viridiplantae</taxon>
        <taxon>Streptophyta</taxon>
        <taxon>Embryophyta</taxon>
        <taxon>Tracheophyta</taxon>
        <taxon>Spermatophyta</taxon>
        <taxon>Magnoliopsida</taxon>
        <taxon>eudicotyledons</taxon>
        <taxon>Gunneridae</taxon>
        <taxon>Pentapetalae</taxon>
        <taxon>asterids</taxon>
        <taxon>campanulids</taxon>
        <taxon>Asterales</taxon>
        <taxon>Asteraceae</taxon>
        <taxon>Asteroideae</taxon>
        <taxon>Anthemideae</taxon>
        <taxon>Anthemidinae</taxon>
        <taxon>Tanacetum</taxon>
    </lineage>
</organism>
<dbReference type="GO" id="GO:0006882">
    <property type="term" value="P:intracellular zinc ion homeostasis"/>
    <property type="evidence" value="ECO:0007669"/>
    <property type="project" value="TreeGrafter"/>
</dbReference>
<evidence type="ECO:0000256" key="2">
    <source>
        <dbReference type="ARBA" id="ARBA00022692"/>
    </source>
</evidence>
<dbReference type="GO" id="GO:0005385">
    <property type="term" value="F:zinc ion transmembrane transporter activity"/>
    <property type="evidence" value="ECO:0007669"/>
    <property type="project" value="TreeGrafter"/>
</dbReference>
<keyword evidence="4 6" id="KW-0472">Membrane</keyword>
<gene>
    <name evidence="7" type="ORF">Tci_032705</name>
</gene>
<dbReference type="CDD" id="cd01650">
    <property type="entry name" value="RT_nLTR_like"/>
    <property type="match status" value="1"/>
</dbReference>
<accession>A0A6L2LI80</accession>
<evidence type="ECO:0000256" key="4">
    <source>
        <dbReference type="ARBA" id="ARBA00023136"/>
    </source>
</evidence>
<reference evidence="7" key="1">
    <citation type="journal article" date="2019" name="Sci. Rep.">
        <title>Draft genome of Tanacetum cinerariifolium, the natural source of mosquito coil.</title>
        <authorList>
            <person name="Yamashiro T."/>
            <person name="Shiraishi A."/>
            <person name="Satake H."/>
            <person name="Nakayama K."/>
        </authorList>
    </citation>
    <scope>NUCLEOTIDE SEQUENCE</scope>
</reference>